<feature type="non-terminal residue" evidence="2">
    <location>
        <position position="1"/>
    </location>
</feature>
<accession>A0A6J4TYS9</accession>
<name>A0A6J4TYS9_9ACTN</name>
<proteinExistence type="predicted"/>
<sequence>ARALRARPRSGLRGRHRGRGARRQRPSGASRRRPRLPPLLGGRASQHPIRRLDGAGSAAFAPRGADRADPAGLRRGHAAQPRSPGRRRALRHAGGAVSGSHRPGPGPRARQRPEHDVLAAPHPGLRRPLPAGRARAAGVPRRRD</sequence>
<evidence type="ECO:0000313" key="2">
    <source>
        <dbReference type="EMBL" id="CAA9536076.1"/>
    </source>
</evidence>
<protein>
    <submittedName>
        <fullName evidence="2">Luciferase family protein</fullName>
    </submittedName>
</protein>
<feature type="region of interest" description="Disordered" evidence="1">
    <location>
        <begin position="1"/>
        <end position="144"/>
    </location>
</feature>
<feature type="compositionally biased region" description="Basic residues" evidence="1">
    <location>
        <begin position="1"/>
        <end position="35"/>
    </location>
</feature>
<reference evidence="2" key="1">
    <citation type="submission" date="2020-02" db="EMBL/GenBank/DDBJ databases">
        <authorList>
            <person name="Meier V. D."/>
        </authorList>
    </citation>
    <scope>NUCLEOTIDE SEQUENCE</scope>
    <source>
        <strain evidence="2">AVDCRST_MAG85</strain>
    </source>
</reference>
<feature type="compositionally biased region" description="Low complexity" evidence="1">
    <location>
        <begin position="118"/>
        <end position="144"/>
    </location>
</feature>
<dbReference type="EMBL" id="CADCVT010000468">
    <property type="protein sequence ID" value="CAA9536076.1"/>
    <property type="molecule type" value="Genomic_DNA"/>
</dbReference>
<feature type="non-terminal residue" evidence="2">
    <location>
        <position position="144"/>
    </location>
</feature>
<organism evidence="2">
    <name type="scientific">uncultured Solirubrobacteraceae bacterium</name>
    <dbReference type="NCBI Taxonomy" id="1162706"/>
    <lineage>
        <taxon>Bacteria</taxon>
        <taxon>Bacillati</taxon>
        <taxon>Actinomycetota</taxon>
        <taxon>Thermoleophilia</taxon>
        <taxon>Solirubrobacterales</taxon>
        <taxon>Solirubrobacteraceae</taxon>
        <taxon>environmental samples</taxon>
    </lineage>
</organism>
<gene>
    <name evidence="2" type="ORF">AVDCRST_MAG85-4133</name>
</gene>
<dbReference type="AlphaFoldDB" id="A0A6J4TYS9"/>
<evidence type="ECO:0000256" key="1">
    <source>
        <dbReference type="SAM" id="MobiDB-lite"/>
    </source>
</evidence>